<proteinExistence type="predicted"/>
<feature type="compositionally biased region" description="Polar residues" evidence="1">
    <location>
        <begin position="17"/>
        <end position="40"/>
    </location>
</feature>
<dbReference type="EMBL" id="PKGZ01000003">
    <property type="protein sequence ID" value="PKY91312.1"/>
    <property type="molecule type" value="Genomic_DNA"/>
</dbReference>
<dbReference type="AlphaFoldDB" id="A0A2I1K6T8"/>
<organism evidence="2 3">
    <name type="scientific">Aerococcus christensenii</name>
    <dbReference type="NCBI Taxonomy" id="87541"/>
    <lineage>
        <taxon>Bacteria</taxon>
        <taxon>Bacillati</taxon>
        <taxon>Bacillota</taxon>
        <taxon>Bacilli</taxon>
        <taxon>Lactobacillales</taxon>
        <taxon>Aerococcaceae</taxon>
        <taxon>Aerococcus</taxon>
    </lineage>
</organism>
<keyword evidence="3" id="KW-1185">Reference proteome</keyword>
<gene>
    <name evidence="2" type="ORF">CYJ27_04335</name>
</gene>
<reference evidence="2 3" key="1">
    <citation type="submission" date="2017-12" db="EMBL/GenBank/DDBJ databases">
        <title>Phylogenetic diversity of female urinary microbiome.</title>
        <authorList>
            <person name="Thomas-White K."/>
            <person name="Wolfe A.J."/>
        </authorList>
    </citation>
    <scope>NUCLEOTIDE SEQUENCE [LARGE SCALE GENOMIC DNA]</scope>
    <source>
        <strain evidence="2 3">UMB0844</strain>
    </source>
</reference>
<feature type="compositionally biased region" description="Polar residues" evidence="1">
    <location>
        <begin position="77"/>
        <end position="86"/>
    </location>
</feature>
<feature type="compositionally biased region" description="Polar residues" evidence="1">
    <location>
        <begin position="1"/>
        <end position="10"/>
    </location>
</feature>
<evidence type="ECO:0000256" key="1">
    <source>
        <dbReference type="SAM" id="MobiDB-lite"/>
    </source>
</evidence>
<feature type="region of interest" description="Disordered" evidence="1">
    <location>
        <begin position="1"/>
        <end position="112"/>
    </location>
</feature>
<comment type="caution">
    <text evidence="2">The sequence shown here is derived from an EMBL/GenBank/DDBJ whole genome shotgun (WGS) entry which is preliminary data.</text>
</comment>
<dbReference type="Proteomes" id="UP000234775">
    <property type="component" value="Unassembled WGS sequence"/>
</dbReference>
<protein>
    <submittedName>
        <fullName evidence="2">Uncharacterized protein</fullName>
    </submittedName>
</protein>
<sequence length="140" mass="15775">MMRQQRSLWQCQKKRSTSQQLGQSETVKPKTKQPTQSTGDFTRFIPETKDEEKKTPQETPTAKGAPVENKGKKSSLTKKSVQTTKNSTERVNEHDAPAKKATTKKLPATGGEATSLNSWLTLDGRFRSVHDSKQEKRIIF</sequence>
<evidence type="ECO:0000313" key="3">
    <source>
        <dbReference type="Proteomes" id="UP000234775"/>
    </source>
</evidence>
<name>A0A2I1K6T8_9LACT</name>
<feature type="compositionally biased region" description="Basic and acidic residues" evidence="1">
    <location>
        <begin position="87"/>
        <end position="98"/>
    </location>
</feature>
<feature type="compositionally biased region" description="Basic and acidic residues" evidence="1">
    <location>
        <begin position="46"/>
        <end position="56"/>
    </location>
</feature>
<evidence type="ECO:0000313" key="2">
    <source>
        <dbReference type="EMBL" id="PKY91312.1"/>
    </source>
</evidence>
<accession>A0A2I1K6T8</accession>